<keyword evidence="2" id="KW-0813">Transport</keyword>
<name>A0ABV2JBB2_9FIRM</name>
<keyword evidence="6 7" id="KW-0472">Membrane</keyword>
<feature type="transmembrane region" description="Helical" evidence="7">
    <location>
        <begin position="127"/>
        <end position="144"/>
    </location>
</feature>
<dbReference type="PANTHER" id="PTHR43823:SF3">
    <property type="entry name" value="MULTIDRUG EXPORT PROTEIN MEPA"/>
    <property type="match status" value="1"/>
</dbReference>
<evidence type="ECO:0000256" key="1">
    <source>
        <dbReference type="ARBA" id="ARBA00004651"/>
    </source>
</evidence>
<dbReference type="InterPro" id="IPR002528">
    <property type="entry name" value="MATE_fam"/>
</dbReference>
<organism evidence="8 9">
    <name type="scientific">Peptoniphilus olsenii</name>
    <dbReference type="NCBI Taxonomy" id="411570"/>
    <lineage>
        <taxon>Bacteria</taxon>
        <taxon>Bacillati</taxon>
        <taxon>Bacillota</taxon>
        <taxon>Tissierellia</taxon>
        <taxon>Tissierellales</taxon>
        <taxon>Peptoniphilaceae</taxon>
        <taxon>Peptoniphilus</taxon>
    </lineage>
</organism>
<dbReference type="RefSeq" id="WP_354367148.1">
    <property type="nucleotide sequence ID" value="NZ_JBEPMA010000003.1"/>
</dbReference>
<feature type="transmembrane region" description="Helical" evidence="7">
    <location>
        <begin position="84"/>
        <end position="107"/>
    </location>
</feature>
<dbReference type="InterPro" id="IPR048279">
    <property type="entry name" value="MdtK-like"/>
</dbReference>
<evidence type="ECO:0000256" key="3">
    <source>
        <dbReference type="ARBA" id="ARBA00022475"/>
    </source>
</evidence>
<feature type="transmembrane region" description="Helical" evidence="7">
    <location>
        <begin position="239"/>
        <end position="261"/>
    </location>
</feature>
<evidence type="ECO:0000256" key="5">
    <source>
        <dbReference type="ARBA" id="ARBA00022989"/>
    </source>
</evidence>
<feature type="transmembrane region" description="Helical" evidence="7">
    <location>
        <begin position="354"/>
        <end position="374"/>
    </location>
</feature>
<evidence type="ECO:0000256" key="6">
    <source>
        <dbReference type="ARBA" id="ARBA00023136"/>
    </source>
</evidence>
<reference evidence="8 9" key="1">
    <citation type="submission" date="2024-06" db="EMBL/GenBank/DDBJ databases">
        <title>Genomic Encyclopedia of Type Strains, Phase IV (KMG-IV): sequencing the most valuable type-strain genomes for metagenomic binning, comparative biology and taxonomic classification.</title>
        <authorList>
            <person name="Goeker M."/>
        </authorList>
    </citation>
    <scope>NUCLEOTIDE SEQUENCE [LARGE SCALE GENOMIC DNA]</scope>
    <source>
        <strain evidence="8 9">DSM 21460</strain>
    </source>
</reference>
<feature type="transmembrane region" description="Helical" evidence="7">
    <location>
        <begin position="410"/>
        <end position="428"/>
    </location>
</feature>
<keyword evidence="9" id="KW-1185">Reference proteome</keyword>
<protein>
    <submittedName>
        <fullName evidence="8">MATE family efflux protein</fullName>
    </submittedName>
</protein>
<comment type="subcellular location">
    <subcellularLocation>
        <location evidence="1">Cell membrane</location>
        <topology evidence="1">Multi-pass membrane protein</topology>
    </subcellularLocation>
</comment>
<evidence type="ECO:0000256" key="7">
    <source>
        <dbReference type="SAM" id="Phobius"/>
    </source>
</evidence>
<keyword evidence="3" id="KW-1003">Cell membrane</keyword>
<keyword evidence="5 7" id="KW-1133">Transmembrane helix</keyword>
<comment type="caution">
    <text evidence="8">The sequence shown here is derived from an EMBL/GenBank/DDBJ whole genome shotgun (WGS) entry which is preliminary data.</text>
</comment>
<dbReference type="Pfam" id="PF01554">
    <property type="entry name" value="MatE"/>
    <property type="match status" value="2"/>
</dbReference>
<gene>
    <name evidence="8" type="ORF">ABID14_000687</name>
</gene>
<feature type="transmembrane region" description="Helical" evidence="7">
    <location>
        <begin position="308"/>
        <end position="334"/>
    </location>
</feature>
<dbReference type="EMBL" id="JBEPMA010000003">
    <property type="protein sequence ID" value="MET3617059.1"/>
    <property type="molecule type" value="Genomic_DNA"/>
</dbReference>
<feature type="transmembrane region" description="Helical" evidence="7">
    <location>
        <begin position="185"/>
        <end position="205"/>
    </location>
</feature>
<evidence type="ECO:0000256" key="4">
    <source>
        <dbReference type="ARBA" id="ARBA00022692"/>
    </source>
</evidence>
<accession>A0ABV2JBB2</accession>
<proteinExistence type="predicted"/>
<evidence type="ECO:0000256" key="2">
    <source>
        <dbReference type="ARBA" id="ARBA00022448"/>
    </source>
</evidence>
<dbReference type="InterPro" id="IPR051327">
    <property type="entry name" value="MATE_MepA_subfamily"/>
</dbReference>
<feature type="transmembrane region" description="Helical" evidence="7">
    <location>
        <begin position="7"/>
        <end position="27"/>
    </location>
</feature>
<dbReference type="Proteomes" id="UP001549162">
    <property type="component" value="Unassembled WGS sequence"/>
</dbReference>
<evidence type="ECO:0000313" key="8">
    <source>
        <dbReference type="EMBL" id="MET3617059.1"/>
    </source>
</evidence>
<evidence type="ECO:0000313" key="9">
    <source>
        <dbReference type="Proteomes" id="UP001549162"/>
    </source>
</evidence>
<dbReference type="PIRSF" id="PIRSF006603">
    <property type="entry name" value="DinF"/>
    <property type="match status" value="1"/>
</dbReference>
<feature type="transmembrane region" description="Helical" evidence="7">
    <location>
        <begin position="47"/>
        <end position="72"/>
    </location>
</feature>
<feature type="transmembrane region" description="Helical" evidence="7">
    <location>
        <begin position="273"/>
        <end position="296"/>
    </location>
</feature>
<dbReference type="PANTHER" id="PTHR43823">
    <property type="entry name" value="SPORULATION PROTEIN YKVU"/>
    <property type="match status" value="1"/>
</dbReference>
<sequence length="437" mass="49034">MNLKKQFFKYVSPSIIAMWVFSIYTIVDGFFVANFAGTKELSAVTIVIPFVNFLFAIAIIFSVGSQTIIGIFLGQKKKDDANKIFTFILIFILIFSVILAMFAIIFIDELILFLGATSNLFSLAKDYLKIIIIFSPFYIISYCFEVLVKVDGYPRTAIIGAVSACLTNIFLDFLLIEIFKLGVKGAALATGIAQALSVIIFLIHFRRGSGYLRFDKIKMTGKEILNTLKKIISFGFGEFIAEFNTATVVFIFNTFIMKYLAPEFLSSYAVINYMSILANSTFQGVCHGTLPLLSFYHGSRETKKSRTIIKYGFISIFVISIIFFSISFFGAKTLLNAFLENEDRTLSSIRPMRAYALMFFFAGHNVFIASIASAIGKPKYSTTINIMRGTVVLVLSLYFVVHVLGVRYLFYGAALCELITLITSIYFLRIMNKPATI</sequence>
<feature type="transmembrane region" description="Helical" evidence="7">
    <location>
        <begin position="156"/>
        <end position="179"/>
    </location>
</feature>
<keyword evidence="4 7" id="KW-0812">Transmembrane</keyword>
<feature type="transmembrane region" description="Helical" evidence="7">
    <location>
        <begin position="386"/>
        <end position="404"/>
    </location>
</feature>